<proteinExistence type="predicted"/>
<dbReference type="SUPFAM" id="SSF69322">
    <property type="entry name" value="Tricorn protease domain 2"/>
    <property type="match status" value="1"/>
</dbReference>
<accession>A0A102KUS9</accession>
<comment type="caution">
    <text evidence="1">The sequence shown here is derived from an EMBL/GenBank/DDBJ whole genome shotgun (WGS) entry which is preliminary data.</text>
</comment>
<sequence length="1499" mass="159593">MAQISFMINNGSVTNTVYMPTSDPSVNNITLLISGDTPLSLIAGTPVEEKQAASASGTLFYLHLKNLGLSASELNDLSVSLAGWTAKVFADTQVICLTPSQNVTLTKGQVLTVKVGNFVASEAPSGSSAQLYMNFYRASPVSTGGLPFTYNNIVTLQAPPTGQLDLHEVLAVSLDNNAVVQSTSDYPEVENKLNLAFAPGPNPKVVTAGPDTVFTINFVYASDQYGYGALTTVDNALKIEVNTGDNASGWVITPPPPGSQNPGWMLQPPAGQPILGASSTVDFVLSEILTKFQAGPTLMLIGYSGVPGYQDGAFSLVVYKEAHVYIHSLLASPNPAVLNEGLAAVDLSWTASASRLTLMPGMIDVTGLSVYKVQIAQSTQFSLIAQGRSASNYASSDIQVDILPVINCIAASPQNVYYKDFPHDILLDWSVNSNAEVALSNSVNSNVQYLPPNYTTGVTVAQPQMFSIKPNNNDLPLFIERNEVISAFEMKQQTVTLGATPTAIALSPTANICAVVQGGSDRIQIIETITNKPYGSPINAGSQPVAMSFSNDGTRFFVANAGDSTLSVFDVTFDSASSGYRFSKVTNVALSGVPVDLQLSADDTALFVTSNNSGDNPGVLDVVSRTGGNYAVSSSVSFPDRAGALAVLPSAAQIFVISPTAQSIYVVGYDSIHQTYQWVRTIDGFDAGDKPVDISIAGQDAGTLLVVCSGSDSVYAVSKEVSSVAGKQKLPVGSGPTRVLAIESGAYAYVANTRGNTLSLIACFKGSGLCSVLESALVNGASPTALASSAQGSLIYVANGVPSLSVWNTKTFNDSGSTLSVTLPTSVAASREYVVSWHNYNIQISYQGKQPTPGLKVYNRSTQTTTLVNDGTQYTTFAFWPDSSQHVAIATVHGDNKLYALETRRFTTSTSLPFSTSSSARAVATTISPFGNVIFVLSVDNKQYQLVAIACDLKTNQYRIVSTVDLFTQTASSGHALAAVSDGSSAYVTDSVYKKLYVVARDGTGAYKLQGKTYDFAYLPRAMNCAPDDTQLYVWMNESSTSGFARFDIAAGVLENVVLPGTVSFQISSMTISPDGSRLYLADTNLGGVRVFSTDAMQNVENVQFAGASFPMGVAIAPDGSGLFTANAFSDNASLGAQLPASRSVGAGREMLMGTGAEYVGIFIRDYIGETPTSNNGSGWTLSPDIIPWGTTPMPDPSVLGQKANYDKDYSNSITLGQYNNVYVRGLNTNNGPQKSCVYFYWVDSSVVLLPSQWSPYNFTFDQKLQNWLEIAAQNKGDIAYSPAPLTWKPSDQYPHYCLVAWVDNSANPSPPDLGEWANFKTWDDLGNFILSHPNMAWRNTNDVAVGHQFMNAQTRVSGVAEGGQVTVGVVMKNIPIDSKGTIQFTLINSNGTISYTSPVHAIDTNTFSQTIDWPPNAPDPILTYTYNPASGKLQGGESITAFTSFMPPMAFMKKLLLRAPHLLIDIPSRTFGAVKGTFAVQEMLLGTVRFNYTPPTGH</sequence>
<dbReference type="Proteomes" id="UP000065521">
    <property type="component" value="Unassembled WGS sequence"/>
</dbReference>
<dbReference type="InterPro" id="IPR015943">
    <property type="entry name" value="WD40/YVTN_repeat-like_dom_sf"/>
</dbReference>
<evidence type="ECO:0000313" key="2">
    <source>
        <dbReference type="Proteomes" id="UP000065521"/>
    </source>
</evidence>
<dbReference type="PANTHER" id="PTHR47197">
    <property type="entry name" value="PROTEIN NIRF"/>
    <property type="match status" value="1"/>
</dbReference>
<name>A0A102KUS9_9BURK</name>
<reference evidence="1 2" key="1">
    <citation type="submission" date="2015-11" db="EMBL/GenBank/DDBJ databases">
        <title>Expanding the genomic diversity of Burkholderia species for the development of highly accurate diagnostics.</title>
        <authorList>
            <person name="Sahl J."/>
            <person name="Keim P."/>
            <person name="Wagner D."/>
        </authorList>
    </citation>
    <scope>NUCLEOTIDE SEQUENCE [LARGE SCALE GENOMIC DNA]</scope>
    <source>
        <strain evidence="1 2">RF32-BP4</strain>
    </source>
</reference>
<dbReference type="Gene3D" id="2.130.10.10">
    <property type="entry name" value="YVTN repeat-like/Quinoprotein amine dehydrogenase"/>
    <property type="match status" value="3"/>
</dbReference>
<evidence type="ECO:0000313" key="1">
    <source>
        <dbReference type="EMBL" id="KUZ81897.1"/>
    </source>
</evidence>
<protein>
    <submittedName>
        <fullName evidence="1">Uncharacterized protein</fullName>
    </submittedName>
</protein>
<organism evidence="1 2">
    <name type="scientific">Burkholderia ubonensis</name>
    <dbReference type="NCBI Taxonomy" id="101571"/>
    <lineage>
        <taxon>Bacteria</taxon>
        <taxon>Pseudomonadati</taxon>
        <taxon>Pseudomonadota</taxon>
        <taxon>Betaproteobacteria</taxon>
        <taxon>Burkholderiales</taxon>
        <taxon>Burkholderiaceae</taxon>
        <taxon>Burkholderia</taxon>
        <taxon>Burkholderia cepacia complex</taxon>
    </lineage>
</organism>
<dbReference type="RefSeq" id="WP_059637691.1">
    <property type="nucleotide sequence ID" value="NZ_LOTK01000067.1"/>
</dbReference>
<dbReference type="InterPro" id="IPR011044">
    <property type="entry name" value="Quino_amine_DH_bsu"/>
</dbReference>
<dbReference type="SUPFAM" id="SSF50969">
    <property type="entry name" value="YVTN repeat-like/Quinoprotein amine dehydrogenase"/>
    <property type="match status" value="1"/>
</dbReference>
<gene>
    <name evidence="1" type="ORF">WI38_31220</name>
</gene>
<dbReference type="InterPro" id="IPR051200">
    <property type="entry name" value="Host-pathogen_enzymatic-act"/>
</dbReference>
<dbReference type="PANTHER" id="PTHR47197:SF3">
    <property type="entry name" value="DIHYDRO-HEME D1 DEHYDROGENASE"/>
    <property type="match status" value="1"/>
</dbReference>
<dbReference type="EMBL" id="LOTN01000071">
    <property type="protein sequence ID" value="KUZ81897.1"/>
    <property type="molecule type" value="Genomic_DNA"/>
</dbReference>